<gene>
    <name evidence="1" type="ORF">K441DRAFT_427272</name>
</gene>
<proteinExistence type="predicted"/>
<dbReference type="EMBL" id="KV748242">
    <property type="protein sequence ID" value="OCK88500.1"/>
    <property type="molecule type" value="Genomic_DNA"/>
</dbReference>
<feature type="non-terminal residue" evidence="1">
    <location>
        <position position="57"/>
    </location>
</feature>
<sequence length="57" mass="6804">FGYIGDRCSTRAYRFYAAVYLSKDHYYPTCLIMGKPYKHTTPLYINCKEKYFTNSKD</sequence>
<organism evidence="1 2">
    <name type="scientific">Cenococcum geophilum 1.58</name>
    <dbReference type="NCBI Taxonomy" id="794803"/>
    <lineage>
        <taxon>Eukaryota</taxon>
        <taxon>Fungi</taxon>
        <taxon>Dikarya</taxon>
        <taxon>Ascomycota</taxon>
        <taxon>Pezizomycotina</taxon>
        <taxon>Dothideomycetes</taxon>
        <taxon>Pleosporomycetidae</taxon>
        <taxon>Gloniales</taxon>
        <taxon>Gloniaceae</taxon>
        <taxon>Cenococcum</taxon>
    </lineage>
</organism>
<dbReference type="Proteomes" id="UP000250078">
    <property type="component" value="Unassembled WGS sequence"/>
</dbReference>
<reference evidence="1 2" key="1">
    <citation type="journal article" date="2016" name="Nat. Commun.">
        <title>Ectomycorrhizal ecology is imprinted in the genome of the dominant symbiotic fungus Cenococcum geophilum.</title>
        <authorList>
            <consortium name="DOE Joint Genome Institute"/>
            <person name="Peter M."/>
            <person name="Kohler A."/>
            <person name="Ohm R.A."/>
            <person name="Kuo A."/>
            <person name="Krutzmann J."/>
            <person name="Morin E."/>
            <person name="Arend M."/>
            <person name="Barry K.W."/>
            <person name="Binder M."/>
            <person name="Choi C."/>
            <person name="Clum A."/>
            <person name="Copeland A."/>
            <person name="Grisel N."/>
            <person name="Haridas S."/>
            <person name="Kipfer T."/>
            <person name="LaButti K."/>
            <person name="Lindquist E."/>
            <person name="Lipzen A."/>
            <person name="Maire R."/>
            <person name="Meier B."/>
            <person name="Mihaltcheva S."/>
            <person name="Molinier V."/>
            <person name="Murat C."/>
            <person name="Poggeler S."/>
            <person name="Quandt C.A."/>
            <person name="Sperisen C."/>
            <person name="Tritt A."/>
            <person name="Tisserant E."/>
            <person name="Crous P.W."/>
            <person name="Henrissat B."/>
            <person name="Nehls U."/>
            <person name="Egli S."/>
            <person name="Spatafora J.W."/>
            <person name="Grigoriev I.V."/>
            <person name="Martin F.M."/>
        </authorList>
    </citation>
    <scope>NUCLEOTIDE SEQUENCE [LARGE SCALE GENOMIC DNA]</scope>
    <source>
        <strain evidence="1 2">1.58</strain>
    </source>
</reference>
<feature type="non-terminal residue" evidence="1">
    <location>
        <position position="1"/>
    </location>
</feature>
<protein>
    <submittedName>
        <fullName evidence="1">Uncharacterized protein</fullName>
    </submittedName>
</protein>
<keyword evidence="2" id="KW-1185">Reference proteome</keyword>
<name>A0ACC8EQH5_9PEZI</name>
<accession>A0ACC8EQH5</accession>
<evidence type="ECO:0000313" key="1">
    <source>
        <dbReference type="EMBL" id="OCK88500.1"/>
    </source>
</evidence>
<evidence type="ECO:0000313" key="2">
    <source>
        <dbReference type="Proteomes" id="UP000250078"/>
    </source>
</evidence>